<reference evidence="2 3" key="1">
    <citation type="submission" date="2023-03" db="EMBL/GenBank/DDBJ databases">
        <title>Novel Species.</title>
        <authorList>
            <person name="Ma S."/>
        </authorList>
    </citation>
    <scope>NUCLEOTIDE SEQUENCE [LARGE SCALE GENOMIC DNA]</scope>
    <source>
        <strain evidence="2 3">B11</strain>
    </source>
</reference>
<feature type="transmembrane region" description="Helical" evidence="1">
    <location>
        <begin position="36"/>
        <end position="58"/>
    </location>
</feature>
<name>A0ABZ2YBA7_9BACT</name>
<proteinExistence type="predicted"/>
<keyword evidence="1" id="KW-0472">Membrane</keyword>
<keyword evidence="1" id="KW-1133">Transmembrane helix</keyword>
<evidence type="ECO:0000313" key="3">
    <source>
        <dbReference type="Proteomes" id="UP001461341"/>
    </source>
</evidence>
<evidence type="ECO:0000256" key="1">
    <source>
        <dbReference type="SAM" id="Phobius"/>
    </source>
</evidence>
<evidence type="ECO:0000313" key="2">
    <source>
        <dbReference type="EMBL" id="WZL76295.1"/>
    </source>
</evidence>
<dbReference type="RefSeq" id="WP_369018453.1">
    <property type="nucleotide sequence ID" value="NZ_CP121689.1"/>
</dbReference>
<gene>
    <name evidence="2" type="ORF">QBE54_00755</name>
</gene>
<protein>
    <submittedName>
        <fullName evidence="2">Uncharacterized protein</fullName>
    </submittedName>
</protein>
<sequence>MIPVEVTHRLRGKKDLLSSGVRSWSDERRKASGLKFWVILALFWGVWFFLGYVAYPLLFNDYPPLRYLSLPF</sequence>
<keyword evidence="1" id="KW-0812">Transmembrane</keyword>
<organism evidence="2 3">
    <name type="scientific">Thermatribacter velox</name>
    <dbReference type="NCBI Taxonomy" id="3039681"/>
    <lineage>
        <taxon>Bacteria</taxon>
        <taxon>Pseudomonadati</taxon>
        <taxon>Atribacterota</taxon>
        <taxon>Atribacteria</taxon>
        <taxon>Atribacterales</taxon>
        <taxon>Thermatribacteraceae</taxon>
        <taxon>Thermatribacter</taxon>
    </lineage>
</organism>
<keyword evidence="3" id="KW-1185">Reference proteome</keyword>
<accession>A0ABZ2YBA7</accession>
<dbReference type="Proteomes" id="UP001461341">
    <property type="component" value="Chromosome"/>
</dbReference>
<dbReference type="EMBL" id="CP121689">
    <property type="protein sequence ID" value="WZL76295.1"/>
    <property type="molecule type" value="Genomic_DNA"/>
</dbReference>